<evidence type="ECO:0000313" key="3">
    <source>
        <dbReference type="Proteomes" id="UP000485058"/>
    </source>
</evidence>
<reference evidence="2 3" key="1">
    <citation type="submission" date="2020-02" db="EMBL/GenBank/DDBJ databases">
        <title>Draft genome sequence of Haematococcus lacustris strain NIES-144.</title>
        <authorList>
            <person name="Morimoto D."/>
            <person name="Nakagawa S."/>
            <person name="Yoshida T."/>
            <person name="Sawayama S."/>
        </authorList>
    </citation>
    <scope>NUCLEOTIDE SEQUENCE [LARGE SCALE GENOMIC DNA]</scope>
    <source>
        <strain evidence="2 3">NIES-144</strain>
    </source>
</reference>
<evidence type="ECO:0000313" key="2">
    <source>
        <dbReference type="EMBL" id="GFH27346.1"/>
    </source>
</evidence>
<dbReference type="EMBL" id="BLLF01003440">
    <property type="protein sequence ID" value="GFH27346.1"/>
    <property type="molecule type" value="Genomic_DNA"/>
</dbReference>
<keyword evidence="3" id="KW-1185">Reference proteome</keyword>
<feature type="compositionally biased region" description="Low complexity" evidence="1">
    <location>
        <begin position="77"/>
        <end position="90"/>
    </location>
</feature>
<feature type="compositionally biased region" description="Polar residues" evidence="1">
    <location>
        <begin position="19"/>
        <end position="35"/>
    </location>
</feature>
<sequence>MSSEHEQRTPLLTLPPCPQQVSSKGLLNASASNVPASHHPFRRCPNPHSSSRSTQVSGSVVREAAAKLPCPARHPRSPGSIRPPGSSGAPGEHRLLRTALQAVAEKAGSASSIE</sequence>
<name>A0A6A0A3Q6_HAELA</name>
<dbReference type="Proteomes" id="UP000485058">
    <property type="component" value="Unassembled WGS sequence"/>
</dbReference>
<proteinExistence type="predicted"/>
<dbReference type="AlphaFoldDB" id="A0A6A0A3Q6"/>
<comment type="caution">
    <text evidence="2">The sequence shown here is derived from an EMBL/GenBank/DDBJ whole genome shotgun (WGS) entry which is preliminary data.</text>
</comment>
<feature type="non-terminal residue" evidence="2">
    <location>
        <position position="114"/>
    </location>
</feature>
<organism evidence="2 3">
    <name type="scientific">Haematococcus lacustris</name>
    <name type="common">Green alga</name>
    <name type="synonym">Haematococcus pluvialis</name>
    <dbReference type="NCBI Taxonomy" id="44745"/>
    <lineage>
        <taxon>Eukaryota</taxon>
        <taxon>Viridiplantae</taxon>
        <taxon>Chlorophyta</taxon>
        <taxon>core chlorophytes</taxon>
        <taxon>Chlorophyceae</taxon>
        <taxon>CS clade</taxon>
        <taxon>Chlamydomonadales</taxon>
        <taxon>Haematococcaceae</taxon>
        <taxon>Haematococcus</taxon>
    </lineage>
</organism>
<accession>A0A6A0A3Q6</accession>
<feature type="non-terminal residue" evidence="2">
    <location>
        <position position="1"/>
    </location>
</feature>
<evidence type="ECO:0000256" key="1">
    <source>
        <dbReference type="SAM" id="MobiDB-lite"/>
    </source>
</evidence>
<gene>
    <name evidence="2" type="ORF">HaLaN_25651</name>
</gene>
<protein>
    <submittedName>
        <fullName evidence="2">Uncharacterized protein</fullName>
    </submittedName>
</protein>
<feature type="region of interest" description="Disordered" evidence="1">
    <location>
        <begin position="1"/>
        <end position="97"/>
    </location>
</feature>
<feature type="compositionally biased region" description="Low complexity" evidence="1">
    <location>
        <begin position="49"/>
        <end position="61"/>
    </location>
</feature>